<feature type="compositionally biased region" description="Basic and acidic residues" evidence="1">
    <location>
        <begin position="147"/>
        <end position="163"/>
    </location>
</feature>
<gene>
    <name evidence="2" type="ORF">PR048_026494</name>
</gene>
<organism evidence="2 3">
    <name type="scientific">Dryococelus australis</name>
    <dbReference type="NCBI Taxonomy" id="614101"/>
    <lineage>
        <taxon>Eukaryota</taxon>
        <taxon>Metazoa</taxon>
        <taxon>Ecdysozoa</taxon>
        <taxon>Arthropoda</taxon>
        <taxon>Hexapoda</taxon>
        <taxon>Insecta</taxon>
        <taxon>Pterygota</taxon>
        <taxon>Neoptera</taxon>
        <taxon>Polyneoptera</taxon>
        <taxon>Phasmatodea</taxon>
        <taxon>Verophasmatodea</taxon>
        <taxon>Anareolatae</taxon>
        <taxon>Phasmatidae</taxon>
        <taxon>Eurycanthinae</taxon>
        <taxon>Dryococelus</taxon>
    </lineage>
</organism>
<evidence type="ECO:0000313" key="2">
    <source>
        <dbReference type="EMBL" id="KAJ8872878.1"/>
    </source>
</evidence>
<feature type="region of interest" description="Disordered" evidence="1">
    <location>
        <begin position="636"/>
        <end position="658"/>
    </location>
</feature>
<sequence>MHQRQSIKRVRILRNGTVEMPAPTASLKNSPALQLNRLSPCRFASPSSFLDRREKLALVPSLSCPGFRCTRREAGGPCIKSCCRCVEQAAYEGAWAAVPNSRAHVPQTCAHKPRPLSASSSVLRKEEGLLEGPVVRNPSQHSPEVISENHGRQKSGMPDRESNPDPSECESMGGNPEYPMITESEKRVWHCSSESTIYIQNPITPLDCQRIKEYVTLSEDCEASSIRESTTGLWLTGGCRNAYCRYEIAVCWEMRCTRFDSKVKVKWRGESFQRLLTSRSWERRWNVGAWEMPESTRRSAASSGTMPTYEGPGRGEGQADGEQLHDVHGSWTVAMVPSVQPPRRVQEFLVLKTGPRTATSFPCETADKELPSCQLASSLFARHPVGDCGHPQQADRSSSPSSTRKVIGCSRVGKRGEPREKQGNGATVVEWLEHSPPTKAIRVRFLVGSVSGFSHLGIVPGRCCMSASFLEDRRFPPPSIPGAAPYPHNSPLISSQDHENRPNLSIQPEKSRQITASSSGRVTAGEFASNQIVPGSIPAGSLPDFCMRELCMDDSVGPKSLRRNHLEPVHLNPCCRRLCLFDVSAAVVPSIPLSWPFLGGRPLADARWRLIHLAGIWPHDKPHAGLYQASENKVFEGSSPTAKPGTSNAGTTLSKATYRKRKEKGLKLPLEGQWQGVKGRRQTSKCTVLIHPNEGEYKSEETKEKLKTMDPVQEVIAHTKCVPGGEGGSASRG</sequence>
<evidence type="ECO:0000256" key="1">
    <source>
        <dbReference type="SAM" id="MobiDB-lite"/>
    </source>
</evidence>
<proteinExistence type="predicted"/>
<feature type="compositionally biased region" description="Polar residues" evidence="1">
    <location>
        <begin position="394"/>
        <end position="404"/>
    </location>
</feature>
<feature type="region of interest" description="Disordered" evidence="1">
    <location>
        <begin position="480"/>
        <end position="520"/>
    </location>
</feature>
<feature type="region of interest" description="Disordered" evidence="1">
    <location>
        <begin position="386"/>
        <end position="406"/>
    </location>
</feature>
<feature type="region of interest" description="Disordered" evidence="1">
    <location>
        <begin position="129"/>
        <end position="177"/>
    </location>
</feature>
<reference evidence="2 3" key="1">
    <citation type="submission" date="2023-02" db="EMBL/GenBank/DDBJ databases">
        <title>LHISI_Scaffold_Assembly.</title>
        <authorList>
            <person name="Stuart O.P."/>
            <person name="Cleave R."/>
            <person name="Magrath M.J.L."/>
            <person name="Mikheyev A.S."/>
        </authorList>
    </citation>
    <scope>NUCLEOTIDE SEQUENCE [LARGE SCALE GENOMIC DNA]</scope>
    <source>
        <strain evidence="2">Daus_M_001</strain>
        <tissue evidence="2">Leg muscle</tissue>
    </source>
</reference>
<dbReference type="Proteomes" id="UP001159363">
    <property type="component" value="Chromosome 10"/>
</dbReference>
<name>A0ABQ9GLH7_9NEOP</name>
<feature type="compositionally biased region" description="Polar residues" evidence="1">
    <location>
        <begin position="502"/>
        <end position="520"/>
    </location>
</feature>
<evidence type="ECO:0000313" key="3">
    <source>
        <dbReference type="Proteomes" id="UP001159363"/>
    </source>
</evidence>
<protein>
    <submittedName>
        <fullName evidence="2">Uncharacterized protein</fullName>
    </submittedName>
</protein>
<feature type="region of interest" description="Disordered" evidence="1">
    <location>
        <begin position="296"/>
        <end position="322"/>
    </location>
</feature>
<keyword evidence="3" id="KW-1185">Reference proteome</keyword>
<feature type="compositionally biased region" description="Polar residues" evidence="1">
    <location>
        <begin position="638"/>
        <end position="655"/>
    </location>
</feature>
<comment type="caution">
    <text evidence="2">The sequence shown here is derived from an EMBL/GenBank/DDBJ whole genome shotgun (WGS) entry which is preliminary data.</text>
</comment>
<dbReference type="EMBL" id="JARBHB010000011">
    <property type="protein sequence ID" value="KAJ8872878.1"/>
    <property type="molecule type" value="Genomic_DNA"/>
</dbReference>
<accession>A0ABQ9GLH7</accession>